<dbReference type="Proteomes" id="UP001432322">
    <property type="component" value="Unassembled WGS sequence"/>
</dbReference>
<dbReference type="EMBL" id="BTSY01000003">
    <property type="protein sequence ID" value="GMT20232.1"/>
    <property type="molecule type" value="Genomic_DNA"/>
</dbReference>
<proteinExistence type="predicted"/>
<gene>
    <name evidence="2" type="ORF">PFISCL1PPCAC_11529</name>
</gene>
<accession>A0AAV5VQB0</accession>
<sequence length="129" mass="14844">MTRQSMALLTSSKRRTCEAGLMSILICTQAPIESTQTDFWRMIWQERTGMIVMLCAAVETATLDALDRRPLNYCPYYWPKVQGQTLRFGNISVKNLRVDGTADLLFNMTHLEVRRSDDPSSEPLLLQWK</sequence>
<dbReference type="InterPro" id="IPR000242">
    <property type="entry name" value="PTP_cat"/>
</dbReference>
<protein>
    <recommendedName>
        <fullName evidence="1">Tyrosine-protein phosphatase domain-containing protein</fullName>
    </recommendedName>
</protein>
<dbReference type="PANTHER" id="PTHR46163:SF7">
    <property type="entry name" value="PROTEIN TYROSINE PHOSPHATASE-LIKE PROTEIN EGG-3"/>
    <property type="match status" value="1"/>
</dbReference>
<organism evidence="2 3">
    <name type="scientific">Pristionchus fissidentatus</name>
    <dbReference type="NCBI Taxonomy" id="1538716"/>
    <lineage>
        <taxon>Eukaryota</taxon>
        <taxon>Metazoa</taxon>
        <taxon>Ecdysozoa</taxon>
        <taxon>Nematoda</taxon>
        <taxon>Chromadorea</taxon>
        <taxon>Rhabditida</taxon>
        <taxon>Rhabditina</taxon>
        <taxon>Diplogasteromorpha</taxon>
        <taxon>Diplogasteroidea</taxon>
        <taxon>Neodiplogasteridae</taxon>
        <taxon>Pristionchus</taxon>
    </lineage>
</organism>
<feature type="domain" description="Tyrosine-protein phosphatase" evidence="1">
    <location>
        <begin position="25"/>
        <end position="129"/>
    </location>
</feature>
<dbReference type="InterPro" id="IPR052782">
    <property type="entry name" value="Oocyte-zygote_transition_reg"/>
</dbReference>
<evidence type="ECO:0000313" key="2">
    <source>
        <dbReference type="EMBL" id="GMT20232.1"/>
    </source>
</evidence>
<dbReference type="GO" id="GO:0004725">
    <property type="term" value="F:protein tyrosine phosphatase activity"/>
    <property type="evidence" value="ECO:0007669"/>
    <property type="project" value="InterPro"/>
</dbReference>
<dbReference type="PROSITE" id="PS50055">
    <property type="entry name" value="TYR_PHOSPHATASE_PTP"/>
    <property type="match status" value="1"/>
</dbReference>
<dbReference type="PANTHER" id="PTHR46163">
    <property type="entry name" value="TYROSINE-PROTEIN PHOSPHATASE-RELATED"/>
    <property type="match status" value="1"/>
</dbReference>
<dbReference type="AlphaFoldDB" id="A0AAV5VQB0"/>
<evidence type="ECO:0000313" key="3">
    <source>
        <dbReference type="Proteomes" id="UP001432322"/>
    </source>
</evidence>
<dbReference type="Gene3D" id="3.90.190.10">
    <property type="entry name" value="Protein tyrosine phosphatase superfamily"/>
    <property type="match status" value="1"/>
</dbReference>
<dbReference type="SUPFAM" id="SSF52799">
    <property type="entry name" value="(Phosphotyrosine protein) phosphatases II"/>
    <property type="match status" value="1"/>
</dbReference>
<dbReference type="Pfam" id="PF00102">
    <property type="entry name" value="Y_phosphatase"/>
    <property type="match status" value="1"/>
</dbReference>
<evidence type="ECO:0000259" key="1">
    <source>
        <dbReference type="PROSITE" id="PS50055"/>
    </source>
</evidence>
<comment type="caution">
    <text evidence="2">The sequence shown here is derived from an EMBL/GenBank/DDBJ whole genome shotgun (WGS) entry which is preliminary data.</text>
</comment>
<keyword evidence="3" id="KW-1185">Reference proteome</keyword>
<dbReference type="InterPro" id="IPR029021">
    <property type="entry name" value="Prot-tyrosine_phosphatase-like"/>
</dbReference>
<reference evidence="2" key="1">
    <citation type="submission" date="2023-10" db="EMBL/GenBank/DDBJ databases">
        <title>Genome assembly of Pristionchus species.</title>
        <authorList>
            <person name="Yoshida K."/>
            <person name="Sommer R.J."/>
        </authorList>
    </citation>
    <scope>NUCLEOTIDE SEQUENCE</scope>
    <source>
        <strain evidence="2">RS5133</strain>
    </source>
</reference>
<name>A0AAV5VQB0_9BILA</name>